<reference evidence="2" key="1">
    <citation type="submission" date="2015-07" db="EMBL/GenBank/DDBJ databases">
        <title>Genome sequencing of Sunxiuqinia dokdonensis strain SK.</title>
        <authorList>
            <person name="Ahn S."/>
            <person name="Kim B.-C."/>
        </authorList>
    </citation>
    <scope>NUCLEOTIDE SEQUENCE [LARGE SCALE GENOMIC DNA]</scope>
    <source>
        <strain evidence="2">SK</strain>
    </source>
</reference>
<accession>A0A0L8VAW3</accession>
<proteinExistence type="predicted"/>
<evidence type="ECO:0000313" key="1">
    <source>
        <dbReference type="EMBL" id="KOH45615.1"/>
    </source>
</evidence>
<protein>
    <submittedName>
        <fullName evidence="1">Uncharacterized protein</fullName>
    </submittedName>
</protein>
<dbReference type="EMBL" id="LGIA01000089">
    <property type="protein sequence ID" value="KOH45615.1"/>
    <property type="molecule type" value="Genomic_DNA"/>
</dbReference>
<dbReference type="STRING" id="1409788.NC99_15620"/>
<organism evidence="1 2">
    <name type="scientific">Sunxiuqinia dokdonensis</name>
    <dbReference type="NCBI Taxonomy" id="1409788"/>
    <lineage>
        <taxon>Bacteria</taxon>
        <taxon>Pseudomonadati</taxon>
        <taxon>Bacteroidota</taxon>
        <taxon>Bacteroidia</taxon>
        <taxon>Marinilabiliales</taxon>
        <taxon>Prolixibacteraceae</taxon>
        <taxon>Sunxiuqinia</taxon>
    </lineage>
</organism>
<comment type="caution">
    <text evidence="1">The sequence shown here is derived from an EMBL/GenBank/DDBJ whole genome shotgun (WGS) entry which is preliminary data.</text>
</comment>
<keyword evidence="2" id="KW-1185">Reference proteome</keyword>
<name>A0A0L8VAW3_9BACT</name>
<sequence length="37" mass="4542">MFQNQLQKYNLFSYFTVLCRPSFQQKGIRQKMKVGKR</sequence>
<dbReference type="AlphaFoldDB" id="A0A0L8VAW3"/>
<dbReference type="Proteomes" id="UP000036958">
    <property type="component" value="Unassembled WGS sequence"/>
</dbReference>
<evidence type="ECO:0000313" key="2">
    <source>
        <dbReference type="Proteomes" id="UP000036958"/>
    </source>
</evidence>
<gene>
    <name evidence="1" type="ORF">NC99_15620</name>
</gene>